<gene>
    <name evidence="5" type="ORF">HMPREF1863_01183</name>
</gene>
<dbReference type="CDD" id="cd01392">
    <property type="entry name" value="HTH_LacI"/>
    <property type="match status" value="1"/>
</dbReference>
<feature type="domain" description="HTH lacI-type" evidence="4">
    <location>
        <begin position="3"/>
        <end position="57"/>
    </location>
</feature>
<dbReference type="SUPFAM" id="SSF47413">
    <property type="entry name" value="lambda repressor-like DNA-binding domains"/>
    <property type="match status" value="1"/>
</dbReference>
<dbReference type="Pfam" id="PF13377">
    <property type="entry name" value="Peripla_BP_3"/>
    <property type="match status" value="1"/>
</dbReference>
<name>A0A134AE25_9FIRM</name>
<dbReference type="PROSITE" id="PS00356">
    <property type="entry name" value="HTH_LACI_1"/>
    <property type="match status" value="1"/>
</dbReference>
<keyword evidence="1" id="KW-0805">Transcription regulation</keyword>
<dbReference type="InterPro" id="IPR046335">
    <property type="entry name" value="LacI/GalR-like_sensor"/>
</dbReference>
<comment type="caution">
    <text evidence="5">The sequence shown here is derived from an EMBL/GenBank/DDBJ whole genome shotgun (WGS) entry which is preliminary data.</text>
</comment>
<dbReference type="AlphaFoldDB" id="A0A134AE25"/>
<evidence type="ECO:0000259" key="4">
    <source>
        <dbReference type="PROSITE" id="PS50932"/>
    </source>
</evidence>
<dbReference type="Pfam" id="PF00356">
    <property type="entry name" value="LacI"/>
    <property type="match status" value="1"/>
</dbReference>
<organism evidence="5 6">
    <name type="scientific">Aedoeadaptatus coxii</name>
    <dbReference type="NCBI Taxonomy" id="755172"/>
    <lineage>
        <taxon>Bacteria</taxon>
        <taxon>Bacillati</taxon>
        <taxon>Bacillota</taxon>
        <taxon>Tissierellia</taxon>
        <taxon>Tissierellales</taxon>
        <taxon>Peptoniphilaceae</taxon>
        <taxon>Aedoeadaptatus</taxon>
    </lineage>
</organism>
<keyword evidence="3" id="KW-0804">Transcription</keyword>
<dbReference type="GO" id="GO:0003700">
    <property type="term" value="F:DNA-binding transcription factor activity"/>
    <property type="evidence" value="ECO:0007669"/>
    <property type="project" value="TreeGrafter"/>
</dbReference>
<evidence type="ECO:0000313" key="6">
    <source>
        <dbReference type="Proteomes" id="UP000070442"/>
    </source>
</evidence>
<dbReference type="InterPro" id="IPR028082">
    <property type="entry name" value="Peripla_BP_I"/>
</dbReference>
<proteinExistence type="predicted"/>
<dbReference type="PANTHER" id="PTHR30146:SF149">
    <property type="entry name" value="HTH-TYPE TRANSCRIPTIONAL REGULATOR EBGR"/>
    <property type="match status" value="1"/>
</dbReference>
<dbReference type="EMBL" id="LSDG01000036">
    <property type="protein sequence ID" value="KXB65972.1"/>
    <property type="molecule type" value="Genomic_DNA"/>
</dbReference>
<evidence type="ECO:0000256" key="2">
    <source>
        <dbReference type="ARBA" id="ARBA00023125"/>
    </source>
</evidence>
<protein>
    <submittedName>
        <fullName evidence="5">Putative glucose-resistance amylase regulator</fullName>
    </submittedName>
</protein>
<dbReference type="InterPro" id="IPR000843">
    <property type="entry name" value="HTH_LacI"/>
</dbReference>
<dbReference type="OrthoDB" id="9784962at2"/>
<dbReference type="Proteomes" id="UP000070442">
    <property type="component" value="Unassembled WGS sequence"/>
</dbReference>
<sequence length="346" mass="38958">MASTIKDVAKMADVSISTVSRVINDSKPVSPEARRRVLHAIGVLDYKPNEVARSLVTKKSNIIGVIVSDVGNQYVSQVLRGVEEIGRMYNYDILLSSSYGDPEVELKFANLFSQKQVEGIIIISEILNQKLLYKLDEFKIPCVVINRFYNIDEAPTVTTNNKAASFNMTDYLINLGHTSIGYVALRKDMDRTNEKYKIRGYRDAMRAAGLKPSILYCEGLTEKDAVEVFEEHEDDLLSGKYSVLFCSQDLMAIHLMNVMRDKGVRIPEDISFAGFGGTTLSEIYRPKLTTVKEPYYDIGAVAIRKLFKILDEKNADRDDEMILLPVEIIKRQSVVDLTKKSGESDD</sequence>
<reference evidence="6" key="1">
    <citation type="submission" date="2016-01" db="EMBL/GenBank/DDBJ databases">
        <authorList>
            <person name="Mitreva M."/>
            <person name="Pepin K.H."/>
            <person name="Mihindukulasuriya K.A."/>
            <person name="Fulton R."/>
            <person name="Fronick C."/>
            <person name="O'Laughlin M."/>
            <person name="Miner T."/>
            <person name="Herter B."/>
            <person name="Rosa B.A."/>
            <person name="Cordes M."/>
            <person name="Tomlinson C."/>
            <person name="Wollam A."/>
            <person name="Palsikar V.B."/>
            <person name="Mardis E.R."/>
            <person name="Wilson R.K."/>
        </authorList>
    </citation>
    <scope>NUCLEOTIDE SEQUENCE [LARGE SCALE GENOMIC DNA]</scope>
    <source>
        <strain evidence="6">DNF00729</strain>
    </source>
</reference>
<dbReference type="SUPFAM" id="SSF53822">
    <property type="entry name" value="Periplasmic binding protein-like I"/>
    <property type="match status" value="1"/>
</dbReference>
<accession>A0A134AE25</accession>
<dbReference type="PANTHER" id="PTHR30146">
    <property type="entry name" value="LACI-RELATED TRANSCRIPTIONAL REPRESSOR"/>
    <property type="match status" value="1"/>
</dbReference>
<dbReference type="Gene3D" id="1.10.260.40">
    <property type="entry name" value="lambda repressor-like DNA-binding domains"/>
    <property type="match status" value="1"/>
</dbReference>
<keyword evidence="6" id="KW-1185">Reference proteome</keyword>
<evidence type="ECO:0000256" key="1">
    <source>
        <dbReference type="ARBA" id="ARBA00023015"/>
    </source>
</evidence>
<dbReference type="InterPro" id="IPR010982">
    <property type="entry name" value="Lambda_DNA-bd_dom_sf"/>
</dbReference>
<dbReference type="Gene3D" id="3.40.50.2300">
    <property type="match status" value="2"/>
</dbReference>
<dbReference type="SMART" id="SM00354">
    <property type="entry name" value="HTH_LACI"/>
    <property type="match status" value="1"/>
</dbReference>
<evidence type="ECO:0000313" key="5">
    <source>
        <dbReference type="EMBL" id="KXB65972.1"/>
    </source>
</evidence>
<dbReference type="CDD" id="cd06267">
    <property type="entry name" value="PBP1_LacI_sugar_binding-like"/>
    <property type="match status" value="1"/>
</dbReference>
<dbReference type="RefSeq" id="WP_068368267.1">
    <property type="nucleotide sequence ID" value="NZ_CAIJCT010000016.1"/>
</dbReference>
<dbReference type="STRING" id="755172.HMPREF1863_01183"/>
<keyword evidence="2" id="KW-0238">DNA-binding</keyword>
<evidence type="ECO:0000256" key="3">
    <source>
        <dbReference type="ARBA" id="ARBA00023163"/>
    </source>
</evidence>
<dbReference type="PROSITE" id="PS50932">
    <property type="entry name" value="HTH_LACI_2"/>
    <property type="match status" value="1"/>
</dbReference>
<dbReference type="GO" id="GO:0000976">
    <property type="term" value="F:transcription cis-regulatory region binding"/>
    <property type="evidence" value="ECO:0007669"/>
    <property type="project" value="TreeGrafter"/>
</dbReference>
<dbReference type="PRINTS" id="PR00036">
    <property type="entry name" value="HTHLACI"/>
</dbReference>
<dbReference type="PATRIC" id="fig|755172.3.peg.1144"/>